<evidence type="ECO:0000313" key="2">
    <source>
        <dbReference type="EMBL" id="PDP60081.1"/>
    </source>
</evidence>
<feature type="domain" description="BioF2-like acetyltransferase" evidence="1">
    <location>
        <begin position="164"/>
        <end position="279"/>
    </location>
</feature>
<protein>
    <submittedName>
        <fullName evidence="2">GNAT family N-acetyltransferase</fullName>
    </submittedName>
</protein>
<accession>A0A2A6EF94</accession>
<keyword evidence="2" id="KW-0808">Transferase</keyword>
<comment type="caution">
    <text evidence="2">The sequence shown here is derived from an EMBL/GenBank/DDBJ whole genome shotgun (WGS) entry which is preliminary data.</text>
</comment>
<dbReference type="Pfam" id="PF13480">
    <property type="entry name" value="Acetyltransf_6"/>
    <property type="match status" value="1"/>
</dbReference>
<dbReference type="InterPro" id="IPR016181">
    <property type="entry name" value="Acyl_CoA_acyltransferase"/>
</dbReference>
<evidence type="ECO:0000313" key="3">
    <source>
        <dbReference type="Proteomes" id="UP000219058"/>
    </source>
</evidence>
<dbReference type="SUPFAM" id="SSF55729">
    <property type="entry name" value="Acyl-CoA N-acyltransferases (Nat)"/>
    <property type="match status" value="1"/>
</dbReference>
<dbReference type="GO" id="GO:0016740">
    <property type="term" value="F:transferase activity"/>
    <property type="evidence" value="ECO:0007669"/>
    <property type="project" value="UniProtKB-KW"/>
</dbReference>
<dbReference type="Proteomes" id="UP000219058">
    <property type="component" value="Unassembled WGS sequence"/>
</dbReference>
<proteinExistence type="predicted"/>
<gene>
    <name evidence="2" type="ORF">CLI71_07390</name>
</gene>
<dbReference type="InterPro" id="IPR038740">
    <property type="entry name" value="BioF2-like_GNAT_dom"/>
</dbReference>
<dbReference type="Gene3D" id="3.40.630.30">
    <property type="match status" value="1"/>
</dbReference>
<reference evidence="2 3" key="1">
    <citation type="submission" date="2017-09" db="EMBL/GenBank/DDBJ databases">
        <title>Phase variable restriction modification systems are present in the genome sequences of periodontal pathogens Prevotella intermedia, Tannerella forsythia and Porphyromonas gingivalis.</title>
        <authorList>
            <person name="Haigh R.D."/>
            <person name="Crawford L."/>
            <person name="Ralph J."/>
            <person name="Wanford J."/>
            <person name="Vartoukian S.R."/>
            <person name="Hijazib K."/>
            <person name="Wade W."/>
            <person name="Oggioni M.R."/>
        </authorList>
    </citation>
    <scope>NUCLEOTIDE SEQUENCE [LARGE SCALE GENOMIC DNA]</scope>
    <source>
        <strain evidence="2 3">WW2834</strain>
    </source>
</reference>
<name>A0A2A6EF94_PREIN</name>
<sequence length="327" mass="39214">MKMRTKIITRSKDLPTLCKGDFFHSRDLFCMLEQTPRLQPCMVVAIDENDETIGQILVHIRSKRRFLGISFTHRARIYGEGIYRNGIDYTEKSKLFDTIMDALVRHLLRHRCFHIELSDVSKKMFGYRTLRRHGFVPIPWIQLHHSLHSKAPEERASEKVLHRVKRAVESGFETREAESKAEIHQLYRLIKRYYRLRKQRYIPKEELFQQVGSSEHGHIYITLYKGRMVGGSVVVDSGRESMLWFDAAMEKRYIFYHPHTLTVWFAIKEAHRRKQDHIHILNLGLPFSHSNYRDFMLSFGGKPVSAYRWFRFSNFIMRHLMFWYYRI</sequence>
<evidence type="ECO:0000259" key="1">
    <source>
        <dbReference type="Pfam" id="PF13480"/>
    </source>
</evidence>
<organism evidence="2 3">
    <name type="scientific">Prevotella intermedia</name>
    <dbReference type="NCBI Taxonomy" id="28131"/>
    <lineage>
        <taxon>Bacteria</taxon>
        <taxon>Pseudomonadati</taxon>
        <taxon>Bacteroidota</taxon>
        <taxon>Bacteroidia</taxon>
        <taxon>Bacteroidales</taxon>
        <taxon>Prevotellaceae</taxon>
        <taxon>Prevotella</taxon>
    </lineage>
</organism>
<dbReference type="EMBL" id="NSLY01000018">
    <property type="protein sequence ID" value="PDP60081.1"/>
    <property type="molecule type" value="Genomic_DNA"/>
</dbReference>
<dbReference type="AlphaFoldDB" id="A0A2A6EF94"/>